<dbReference type="InterPro" id="IPR051465">
    <property type="entry name" value="Cell_Envelope_Struct_Comp"/>
</dbReference>
<feature type="region of interest" description="Disordered" evidence="1">
    <location>
        <begin position="725"/>
        <end position="744"/>
    </location>
</feature>
<feature type="domain" description="SLH" evidence="2">
    <location>
        <begin position="2334"/>
        <end position="2397"/>
    </location>
</feature>
<dbReference type="InterPro" id="IPR049804">
    <property type="entry name" value="Choice_anch_L"/>
</dbReference>
<evidence type="ECO:0000313" key="3">
    <source>
        <dbReference type="EMBL" id="TLS51616.1"/>
    </source>
</evidence>
<reference evidence="3 4" key="1">
    <citation type="submission" date="2019-05" db="EMBL/GenBank/DDBJ databases">
        <authorList>
            <person name="Narsing Rao M.P."/>
            <person name="Li W.J."/>
        </authorList>
    </citation>
    <scope>NUCLEOTIDE SEQUENCE [LARGE SCALE GENOMIC DNA]</scope>
    <source>
        <strain evidence="3 4">SYSU_K30003</strain>
    </source>
</reference>
<evidence type="ECO:0000259" key="2">
    <source>
        <dbReference type="PROSITE" id="PS51272"/>
    </source>
</evidence>
<dbReference type="NCBIfam" id="NF038133">
    <property type="entry name" value="choice_anch_L"/>
    <property type="match status" value="1"/>
</dbReference>
<accession>A0A5R9GBD2</accession>
<proteinExistence type="predicted"/>
<dbReference type="Pfam" id="PF00395">
    <property type="entry name" value="SLH"/>
    <property type="match status" value="3"/>
</dbReference>
<dbReference type="InterPro" id="IPR038081">
    <property type="entry name" value="CalX-like_sf"/>
</dbReference>
<dbReference type="InterPro" id="IPR001119">
    <property type="entry name" value="SLH_dom"/>
</dbReference>
<dbReference type="PANTHER" id="PTHR43308">
    <property type="entry name" value="OUTER MEMBRANE PROTEIN ALPHA-RELATED"/>
    <property type="match status" value="1"/>
</dbReference>
<sequence length="2496" mass="260015">MMDFSSIRRKKRTSLVGLIIFSLFVSFFPVAPSAEAAGGISVTPLANAEDAEQLVETIVGSGITYSNVTLIGKEAAFGTFVGGADSVGFASGIILSTGNAVNVAGPNDDPGISVSHGTNGDQELTDLASRETYDAAILEFDFIPNGDNISFQYVFSSEEYNEYANSDYNDVFAFFVNDMNRALIPGTDTAVSINTVNGGNDQSDPVNEEYFINNDLDELTESELLDIQMDGLTVVMSVSVPVNSGQVNHIKLAIADGMDNTLDSNVFIKADSMNDRPAKPGEYNIIEKELQDDGEYEIYVERQDGSDGTVTVKWGAMDESGTSVRDGTLTFGDGETGKYIKVPATTKKVVLTYPTGGSKIDPESEEKLLEDIPDKGASGSAAPAPEDLKANATTDIVTVVNVPAGATVKVYAADGVTELGTATNGGSEVASVPVPIVALTVGTELKVSITEVGKSESEKISVTAVQETTAAPLTNDIQANATTNEVTVANVPAGATVKVYAEDGVTVIGTATNNGGTTGQVTVTLNVDLVNGDKVKVTVKEANKNESTPVTAAATQEPSTAPSANDVQANATTNEVTVANVPAGATVRVYAADGETVIGTATNNGGTTGPVTVTLNTDLVNGDKVKVTITEANKNESTQVTVTATQEPSTVPSANDIQANATTNEVTVANVPAGATVKLYAEDGVTVIGTATNTGGTSGPVTVTLNSDLANGDEVKVTITETNKNESASVTATATQEPSTAPSANDIQANATTNEVMVANVPAGATVKVYAEDGVTVLGTATNTGGTSGPVTVTLSTDLVNGDEVKVTVKETNKNESASVTATAKQDPSTAPSANDIQANATTNEVTVANVPAGATVKVYAVDGLTVIGTAANTGGTPGPVTVTLNTDLANGDEAKVTITEANKNESASVTVTAVQESSTAPSANDVQANATTNEVMVANVPAGATVKVYAEDGVTVIGTATNNGATTGQVTVTLNTDLANGDKVKVTVKEVNKNESTPVMVTAVQEPSTAPSANDVQANATTNEVTVANVPAGATVKVYAADGETVIGTATNTGGTSGPVTLNVDLANGDEVKVAITEANKNESTPVTVTATQESSTAPSANDIQANATTNEVTVANVPAGATVKVYAVDGLTVIGTAANTGGTPGPVTVTLNTDLANGDEAKVTITEANKNESASVTVTAVQESSTAPSANDIQANATTNEVTVANVPAGATVKVYAADGETVIGTATNNGGTTGPVTVTLNVDLANGDEVKVTVKEANKNESTPATVTAVQEPSTAPSANDVQANATTNEVTVANVPAGATVKVYAEDGVTALGTATNTGGTAGPVIVTLSTDLANNDLLKVTLAFPDKNESVPVDIIAFQEKSVWPAGAFVKANATTDQVSVHNIPVGWIVSVYGLNGLPALGTAVQTGGAQDTVTVSVYGLRKYDVIRVTVTQNEKDESDPVEAIATQDQSAAPTADQVRASSSLKQVFVNRVPGGTIASVYDAETMQLLGSNANAESSESMVTVTMAVYEVPSGAKLHVTMTETEKDESNPLTVFADMDPSPDVRREQVTIHPERNEIVVKQVPAGATIVVYDENGNEIYRETNNGMEATDLTVGGFTPAITPGKRVGIAAIHKDYSPSTTLSLTVPLQLGTITADALNGTVTVRDVPAGTTVTVYYAEGRKIGEAENNGTNSGPVVVKLQGNLNDGDILHVTTRAVNGLESDPIEVKASVTDDQALNEAARQLRIEYTEGDTWESVTSSVFLATVGAYNTNVAWTSSKPDVVTIPQTGDSTITTSVHRQAKNESVILTAVLTKNGKQKIRTFLLVIKPVGGTKQEDTGYTRNVEVKDQTDAATSVPVTRINVVYADNSTSKIDKVVLTPDRAAAVVANAGATGNVSTIVIDELPGDEADEVAVELPTTSVEMLADNAFALNVETVYGTISLDAAELSKLNASGTDLFFRLVPIKQETEQEQIRNAVPQQYQMLGRTLEVETNYSGYETKLMIPFLKNGIDPSRIVLNRVKVYIEHSDGEKVIQQGTVVYNANGTPVGIEVTIHKFSTFTIVQDQTTEPTPAPGPKTETVEAAVESGSNSAKISVIRTEKPDGSKKDELTLTRTHAEEAMQRAVDAGMKEVLISIPDKNDHVSETNVTVPLDAAQRLGEANVQLIVDAAGVRAKLPEATLRHAKQDILLRFLPVKDQSKQDEVWERTVANEEVSERANGLVVQRIGRTIRLETNLNQPMTVVVPLADDMTESVIKQLAVFIESNGSAALATGRFVDLGNDRFGIEVEVTGSASFTLIQFAASGKTSSHSAYIQGYPDGEFKPGREVTRAEMAALFARNLGGKGYTFMPGASFYDVSADHWAAQAIEVVKAAGLMIGGPDGNFRPDEMVTRAEMAQMSARLKSMKYESSKRTSDNFADVGEHWAAGAIDAVQTAGVMKGYEDGDFRPNRSLTRAEAVTAINRLFERGPLFGVVTPTWADVPTSHWAFRDIEEASGNHSFTLRPEGGEQKVE</sequence>
<dbReference type="Proteomes" id="UP000309676">
    <property type="component" value="Unassembled WGS sequence"/>
</dbReference>
<feature type="region of interest" description="Disordered" evidence="1">
    <location>
        <begin position="817"/>
        <end position="836"/>
    </location>
</feature>
<organism evidence="3 4">
    <name type="scientific">Paenibacillus antri</name>
    <dbReference type="NCBI Taxonomy" id="2582848"/>
    <lineage>
        <taxon>Bacteria</taxon>
        <taxon>Bacillati</taxon>
        <taxon>Bacillota</taxon>
        <taxon>Bacilli</taxon>
        <taxon>Bacillales</taxon>
        <taxon>Paenibacillaceae</taxon>
        <taxon>Paenibacillus</taxon>
    </lineage>
</organism>
<evidence type="ECO:0000313" key="4">
    <source>
        <dbReference type="Proteomes" id="UP000309676"/>
    </source>
</evidence>
<feature type="region of interest" description="Disordered" evidence="1">
    <location>
        <begin position="545"/>
        <end position="565"/>
    </location>
</feature>
<protein>
    <recommendedName>
        <fullName evidence="2">SLH domain-containing protein</fullName>
    </recommendedName>
</protein>
<comment type="caution">
    <text evidence="3">The sequence shown here is derived from an EMBL/GenBank/DDBJ whole genome shotgun (WGS) entry which is preliminary data.</text>
</comment>
<feature type="domain" description="SLH" evidence="2">
    <location>
        <begin position="2398"/>
        <end position="2459"/>
    </location>
</feature>
<dbReference type="Pfam" id="PF20578">
    <property type="entry name" value="aBig_2"/>
    <property type="match status" value="1"/>
</dbReference>
<dbReference type="PROSITE" id="PS51272">
    <property type="entry name" value="SLH"/>
    <property type="match status" value="3"/>
</dbReference>
<dbReference type="SUPFAM" id="SSF141072">
    <property type="entry name" value="CalX-like"/>
    <property type="match status" value="1"/>
</dbReference>
<dbReference type="Gene3D" id="2.60.40.2030">
    <property type="match status" value="1"/>
</dbReference>
<dbReference type="InterPro" id="IPR046780">
    <property type="entry name" value="aBig_2"/>
</dbReference>
<keyword evidence="4" id="KW-1185">Reference proteome</keyword>
<gene>
    <name evidence="3" type="ORF">FE782_14015</name>
</gene>
<feature type="domain" description="SLH" evidence="2">
    <location>
        <begin position="2265"/>
        <end position="2333"/>
    </location>
</feature>
<name>A0A5R9GBD2_9BACL</name>
<dbReference type="EMBL" id="VCIW01000008">
    <property type="protein sequence ID" value="TLS51616.1"/>
    <property type="molecule type" value="Genomic_DNA"/>
</dbReference>
<evidence type="ECO:0000256" key="1">
    <source>
        <dbReference type="SAM" id="MobiDB-lite"/>
    </source>
</evidence>